<evidence type="ECO:0000256" key="1">
    <source>
        <dbReference type="SAM" id="Phobius"/>
    </source>
</evidence>
<feature type="transmembrane region" description="Helical" evidence="1">
    <location>
        <begin position="206"/>
        <end position="227"/>
    </location>
</feature>
<dbReference type="Proteomes" id="UP000250796">
    <property type="component" value="Chromosome MESINF"/>
</dbReference>
<proteinExistence type="predicted"/>
<keyword evidence="1" id="KW-1133">Transmembrane helix</keyword>
<dbReference type="EMBL" id="LS974202">
    <property type="protein sequence ID" value="SSC13247.1"/>
    <property type="molecule type" value="Genomic_DNA"/>
</dbReference>
<gene>
    <name evidence="2" type="ORF">MESINF_1803</name>
</gene>
<dbReference type="AlphaFoldDB" id="A0A7Z7LFU3"/>
<dbReference type="KEGG" id="minf:MESINF_1803"/>
<protein>
    <recommendedName>
        <fullName evidence="4">Peptidase MA-like domain-containing protein</fullName>
    </recommendedName>
</protein>
<keyword evidence="3" id="KW-1185">Reference proteome</keyword>
<accession>A0A7Z7LFU3</accession>
<keyword evidence="1" id="KW-0812">Transmembrane</keyword>
<reference evidence="2 3" key="1">
    <citation type="submission" date="2017-01" db="EMBL/GenBank/DDBJ databases">
        <authorList>
            <person name="Erauso G."/>
        </authorList>
    </citation>
    <scope>NUCLEOTIDE SEQUENCE [LARGE SCALE GENOMIC DNA]</scope>
    <source>
        <strain evidence="2">MESINF1</strain>
    </source>
</reference>
<evidence type="ECO:0000313" key="3">
    <source>
        <dbReference type="Proteomes" id="UP000250796"/>
    </source>
</evidence>
<evidence type="ECO:0000313" key="2">
    <source>
        <dbReference type="EMBL" id="SSC13247.1"/>
    </source>
</evidence>
<keyword evidence="1" id="KW-0472">Membrane</keyword>
<name>A0A7Z7LFU3_9BACT</name>
<sequence length="256" mass="29776">MKARSPLIIWLLISLSLLAQTETRIRNEIKVANEELIEIYGFQVRYNLTILTGQGHEQPAAIDDDGMYQIFLYTSSFRDGVARHELAHVYFFEHLRKKGLGPETIPLWYHELVAEGFQNLHSRTGRPPLRSGFFDFTAYAKNYPPEKDRTIFYGAVESFASFLLSRFDYKSLLYLVDEFSSSGDMNSSFRAIFGSSLDSLIAKWRVFFLLPYSPFLIGVVIFLYLLVGRRERYWRQFHLNPESLKKEEGGEIDQKL</sequence>
<organism evidence="2 3">
    <name type="scientific">Mesotoga infera</name>
    <dbReference type="NCBI Taxonomy" id="1236046"/>
    <lineage>
        <taxon>Bacteria</taxon>
        <taxon>Thermotogati</taxon>
        <taxon>Thermotogota</taxon>
        <taxon>Thermotogae</taxon>
        <taxon>Kosmotogales</taxon>
        <taxon>Kosmotogaceae</taxon>
        <taxon>Mesotoga</taxon>
    </lineage>
</organism>
<dbReference type="RefSeq" id="WP_169699418.1">
    <property type="nucleotide sequence ID" value="NZ_LS974202.1"/>
</dbReference>
<evidence type="ECO:0008006" key="4">
    <source>
        <dbReference type="Google" id="ProtNLM"/>
    </source>
</evidence>